<evidence type="ECO:0008006" key="7">
    <source>
        <dbReference type="Google" id="ProtNLM"/>
    </source>
</evidence>
<organism evidence="2 6">
    <name type="scientific">Adineta steineri</name>
    <dbReference type="NCBI Taxonomy" id="433720"/>
    <lineage>
        <taxon>Eukaryota</taxon>
        <taxon>Metazoa</taxon>
        <taxon>Spiralia</taxon>
        <taxon>Gnathifera</taxon>
        <taxon>Rotifera</taxon>
        <taxon>Eurotatoria</taxon>
        <taxon>Bdelloidea</taxon>
        <taxon>Adinetida</taxon>
        <taxon>Adinetidae</taxon>
        <taxon>Adineta</taxon>
    </lineage>
</organism>
<dbReference type="Proteomes" id="UP000663860">
    <property type="component" value="Unassembled WGS sequence"/>
</dbReference>
<dbReference type="EMBL" id="CAJOAY010002066">
    <property type="protein sequence ID" value="CAF3917391.1"/>
    <property type="molecule type" value="Genomic_DNA"/>
</dbReference>
<keyword evidence="1" id="KW-0732">Signal</keyword>
<evidence type="ECO:0000313" key="2">
    <source>
        <dbReference type="EMBL" id="CAF1244845.1"/>
    </source>
</evidence>
<evidence type="ECO:0000256" key="1">
    <source>
        <dbReference type="SAM" id="SignalP"/>
    </source>
</evidence>
<feature type="signal peptide" evidence="1">
    <location>
        <begin position="1"/>
        <end position="19"/>
    </location>
</feature>
<feature type="chain" id="PRO_5036411222" description="Secreted protein" evidence="1">
    <location>
        <begin position="20"/>
        <end position="75"/>
    </location>
</feature>
<dbReference type="Proteomes" id="UP000663891">
    <property type="component" value="Unassembled WGS sequence"/>
</dbReference>
<dbReference type="EMBL" id="CAJOBB010002188">
    <property type="protein sequence ID" value="CAF3946332.1"/>
    <property type="molecule type" value="Genomic_DNA"/>
</dbReference>
<dbReference type="EMBL" id="CAJNOE010000518">
    <property type="protein sequence ID" value="CAF1253444.1"/>
    <property type="molecule type" value="Genomic_DNA"/>
</dbReference>
<dbReference type="Proteomes" id="UP000663881">
    <property type="component" value="Unassembled WGS sequence"/>
</dbReference>
<dbReference type="Proteomes" id="UP000663868">
    <property type="component" value="Unassembled WGS sequence"/>
</dbReference>
<sequence>MISGKIILYVLFTIFIIQAEISLGSPIRHDNLQVLFTQALKVADCSRVVPVSEFIPLRHRRSTTKKIFQCFITLD</sequence>
<evidence type="ECO:0000313" key="6">
    <source>
        <dbReference type="Proteomes" id="UP000663891"/>
    </source>
</evidence>
<proteinExistence type="predicted"/>
<comment type="caution">
    <text evidence="2">The sequence shown here is derived from an EMBL/GenBank/DDBJ whole genome shotgun (WGS) entry which is preliminary data.</text>
</comment>
<gene>
    <name evidence="3" type="ORF">IZO911_LOCUS31477</name>
    <name evidence="5" type="ORF">KXQ929_LOCUS25343</name>
    <name evidence="4" type="ORF">OKA104_LOCUS25064</name>
    <name evidence="2" type="ORF">VCS650_LOCUS28002</name>
</gene>
<evidence type="ECO:0000313" key="5">
    <source>
        <dbReference type="EMBL" id="CAF3946332.1"/>
    </source>
</evidence>
<evidence type="ECO:0000313" key="4">
    <source>
        <dbReference type="EMBL" id="CAF3917391.1"/>
    </source>
</evidence>
<reference evidence="2" key="1">
    <citation type="submission" date="2021-02" db="EMBL/GenBank/DDBJ databases">
        <authorList>
            <person name="Nowell W R."/>
        </authorList>
    </citation>
    <scope>NUCLEOTIDE SEQUENCE</scope>
</reference>
<accession>A0A814ZLJ9</accession>
<dbReference type="EMBL" id="CAJNON010000403">
    <property type="protein sequence ID" value="CAF1244845.1"/>
    <property type="molecule type" value="Genomic_DNA"/>
</dbReference>
<dbReference type="OrthoDB" id="10009794at2759"/>
<protein>
    <recommendedName>
        <fullName evidence="7">Secreted protein</fullName>
    </recommendedName>
</protein>
<dbReference type="AlphaFoldDB" id="A0A814ZLJ9"/>
<evidence type="ECO:0000313" key="3">
    <source>
        <dbReference type="EMBL" id="CAF1253444.1"/>
    </source>
</evidence>
<name>A0A814ZLJ9_9BILA</name>